<dbReference type="OrthoDB" id="10250831at2759"/>
<comment type="similarity">
    <text evidence="1">Belongs to the eIF-2-beta/eIF-5 family.</text>
</comment>
<dbReference type="SMART" id="SM00515">
    <property type="entry name" value="eIF5C"/>
    <property type="match status" value="1"/>
</dbReference>
<dbReference type="InterPro" id="IPR016024">
    <property type="entry name" value="ARM-type_fold"/>
</dbReference>
<dbReference type="GO" id="GO:0005525">
    <property type="term" value="F:GTP binding"/>
    <property type="evidence" value="ECO:0007669"/>
    <property type="project" value="UniProtKB-KW"/>
</dbReference>
<dbReference type="InterPro" id="IPR045196">
    <property type="entry name" value="IF2/IF5"/>
</dbReference>
<evidence type="ECO:0000256" key="1">
    <source>
        <dbReference type="ARBA" id="ARBA00010397"/>
    </source>
</evidence>
<dbReference type="GO" id="GO:0005092">
    <property type="term" value="F:GDP-dissociation inhibitor activity"/>
    <property type="evidence" value="ECO:0007669"/>
    <property type="project" value="TreeGrafter"/>
</dbReference>
<evidence type="ECO:0000256" key="3">
    <source>
        <dbReference type="ARBA" id="ARBA00022741"/>
    </source>
</evidence>
<dbReference type="FunFam" id="1.25.40.180:FF:000031">
    <property type="entry name" value="Eukaryotic translation initiation factor 5"/>
    <property type="match status" value="1"/>
</dbReference>
<dbReference type="Gene3D" id="2.20.25.350">
    <property type="match status" value="1"/>
</dbReference>
<dbReference type="PROSITE" id="PS51363">
    <property type="entry name" value="W2"/>
    <property type="match status" value="1"/>
</dbReference>
<accession>A0A238F5N2</accession>
<dbReference type="Gene3D" id="1.25.40.180">
    <property type="match status" value="1"/>
</dbReference>
<dbReference type="Proteomes" id="UP000198372">
    <property type="component" value="Unassembled WGS sequence"/>
</dbReference>
<dbReference type="InterPro" id="IPR016190">
    <property type="entry name" value="Transl_init_fac_IF2/IF5_Zn-bd"/>
</dbReference>
<protein>
    <submittedName>
        <fullName evidence="8">BQ2448_5927 protein</fullName>
    </submittedName>
</protein>
<dbReference type="Pfam" id="PF01873">
    <property type="entry name" value="eIF-5_eIF-2B"/>
    <property type="match status" value="1"/>
</dbReference>
<feature type="region of interest" description="Disordered" evidence="6">
    <location>
        <begin position="145"/>
        <end position="182"/>
    </location>
</feature>
<dbReference type="CDD" id="cd11561">
    <property type="entry name" value="W2_eIF5"/>
    <property type="match status" value="1"/>
</dbReference>
<evidence type="ECO:0000313" key="9">
    <source>
        <dbReference type="Proteomes" id="UP000198372"/>
    </source>
</evidence>
<evidence type="ECO:0000256" key="6">
    <source>
        <dbReference type="SAM" id="MobiDB-lite"/>
    </source>
</evidence>
<dbReference type="InterPro" id="IPR002735">
    <property type="entry name" value="Transl_init_fac_IF2/IF5_dom"/>
</dbReference>
<dbReference type="InterPro" id="IPR003307">
    <property type="entry name" value="W2_domain"/>
</dbReference>
<dbReference type="FunFam" id="3.30.30.170:FF:000002">
    <property type="entry name" value="Eukaryotic translation initiation factor 5"/>
    <property type="match status" value="1"/>
</dbReference>
<dbReference type="SUPFAM" id="SSF100966">
    <property type="entry name" value="Translation initiation factor 2 beta, aIF2beta, N-terminal domain"/>
    <property type="match status" value="1"/>
</dbReference>
<dbReference type="GO" id="GO:0003743">
    <property type="term" value="F:translation initiation factor activity"/>
    <property type="evidence" value="ECO:0007669"/>
    <property type="project" value="UniProtKB-KW"/>
</dbReference>
<dbReference type="FunFam" id="2.20.25.350:FF:000001">
    <property type="entry name" value="Eukaryotic translation initiation factor 5"/>
    <property type="match status" value="1"/>
</dbReference>
<dbReference type="EMBL" id="FMSP01000001">
    <property type="protein sequence ID" value="SCV67281.1"/>
    <property type="molecule type" value="Genomic_DNA"/>
</dbReference>
<name>A0A238F5N2_9BASI</name>
<dbReference type="Gene3D" id="3.30.30.170">
    <property type="match status" value="1"/>
</dbReference>
<dbReference type="AlphaFoldDB" id="A0A238F5N2"/>
<dbReference type="GO" id="GO:0005829">
    <property type="term" value="C:cytosol"/>
    <property type="evidence" value="ECO:0007669"/>
    <property type="project" value="TreeGrafter"/>
</dbReference>
<dbReference type="PANTHER" id="PTHR23001:SF7">
    <property type="entry name" value="EUKARYOTIC TRANSLATION INITIATION FACTOR 5"/>
    <property type="match status" value="1"/>
</dbReference>
<feature type="compositionally biased region" description="Basic residues" evidence="6">
    <location>
        <begin position="147"/>
        <end position="158"/>
    </location>
</feature>
<feature type="domain" description="W2" evidence="7">
    <location>
        <begin position="244"/>
        <end position="400"/>
    </location>
</feature>
<keyword evidence="4" id="KW-0648">Protein biosynthesis</keyword>
<evidence type="ECO:0000259" key="7">
    <source>
        <dbReference type="PROSITE" id="PS51363"/>
    </source>
</evidence>
<organism evidence="8 9">
    <name type="scientific">Microbotryum intermedium</name>
    <dbReference type="NCBI Taxonomy" id="269621"/>
    <lineage>
        <taxon>Eukaryota</taxon>
        <taxon>Fungi</taxon>
        <taxon>Dikarya</taxon>
        <taxon>Basidiomycota</taxon>
        <taxon>Pucciniomycotina</taxon>
        <taxon>Microbotryomycetes</taxon>
        <taxon>Microbotryales</taxon>
        <taxon>Microbotryaceae</taxon>
        <taxon>Microbotryum</taxon>
    </lineage>
</organism>
<keyword evidence="3" id="KW-0547">Nucleotide-binding</keyword>
<proteinExistence type="inferred from homology"/>
<dbReference type="STRING" id="269621.A0A238F5N2"/>
<keyword evidence="9" id="KW-1185">Reference proteome</keyword>
<keyword evidence="5" id="KW-0342">GTP-binding</keyword>
<dbReference type="SUPFAM" id="SSF48371">
    <property type="entry name" value="ARM repeat"/>
    <property type="match status" value="1"/>
</dbReference>
<evidence type="ECO:0000313" key="8">
    <source>
        <dbReference type="EMBL" id="SCV67281.1"/>
    </source>
</evidence>
<evidence type="ECO:0000256" key="4">
    <source>
        <dbReference type="ARBA" id="ARBA00022917"/>
    </source>
</evidence>
<evidence type="ECO:0000256" key="2">
    <source>
        <dbReference type="ARBA" id="ARBA00022540"/>
    </source>
</evidence>
<dbReference type="InterPro" id="IPR016189">
    <property type="entry name" value="Transl_init_fac_IF2/IF5_N"/>
</dbReference>
<keyword evidence="2" id="KW-0396">Initiation factor</keyword>
<evidence type="ECO:0000256" key="5">
    <source>
        <dbReference type="ARBA" id="ARBA00023134"/>
    </source>
</evidence>
<dbReference type="PANTHER" id="PTHR23001">
    <property type="entry name" value="EUKARYOTIC TRANSLATION INITIATION FACTOR"/>
    <property type="match status" value="1"/>
</dbReference>
<dbReference type="SUPFAM" id="SSF75689">
    <property type="entry name" value="Zinc-binding domain of translation initiation factor 2 beta"/>
    <property type="match status" value="1"/>
</dbReference>
<dbReference type="Pfam" id="PF02020">
    <property type="entry name" value="W2"/>
    <property type="match status" value="1"/>
</dbReference>
<reference evidence="9" key="1">
    <citation type="submission" date="2016-09" db="EMBL/GenBank/DDBJ databases">
        <authorList>
            <person name="Jeantristanb JTB J.-T."/>
            <person name="Ricardo R."/>
        </authorList>
    </citation>
    <scope>NUCLEOTIDE SEQUENCE [LARGE SCALE GENOMIC DNA]</scope>
</reference>
<dbReference type="SMART" id="SM00653">
    <property type="entry name" value="eIF2B_5"/>
    <property type="match status" value="1"/>
</dbReference>
<dbReference type="GO" id="GO:0071074">
    <property type="term" value="F:eukaryotic initiation factor eIF2 binding"/>
    <property type="evidence" value="ECO:0007669"/>
    <property type="project" value="TreeGrafter"/>
</dbReference>
<gene>
    <name evidence="8" type="ORF">BQ2448_5927</name>
</gene>
<dbReference type="GO" id="GO:0001732">
    <property type="term" value="P:formation of cytoplasmic translation initiation complex"/>
    <property type="evidence" value="ECO:0007669"/>
    <property type="project" value="TreeGrafter"/>
</dbReference>
<sequence length="400" mass="44580">MAAIVNIRRDVDDKFYRYKMPSLLTKIEGRGNGIKTVFPNMADVARALNRPSSYPTKFFGCELGAQATFNDETERYIVNGAHETNRLRDLLDVFIDKFVLCASCKNPETELIITKDEFILRDCKACGKRGNVDMRHKLTTFILKNPPKSKKAGGRSNKKAVAGADSIAGQPGDDVGDGESDDELTKKIEAGAAEMLSDEQARALIAQREKEDDWSIDTSKEAVAARVNQLDSKLQNSLVIDDDDDEAGGPYDVFGDWVRENRGSVSDAEVYKKAEEMSIAKKHKTLIVLVQALFTDKIVEEIDAHLPLFLKMTTSEKHQKSLLGGVERLVGETYPDHMPDVPKILMKFYQADVLEEEVVTHWGTHASGKHVDKKISKKVRKAAGPFVEWLAEAESDEESD</sequence>